<dbReference type="SUPFAM" id="SSF102114">
    <property type="entry name" value="Radical SAM enzymes"/>
    <property type="match status" value="1"/>
</dbReference>
<dbReference type="Pfam" id="PF04055">
    <property type="entry name" value="Radical_SAM"/>
    <property type="match status" value="1"/>
</dbReference>
<evidence type="ECO:0000259" key="1">
    <source>
        <dbReference type="PROSITE" id="PS51918"/>
    </source>
</evidence>
<organism evidence="2 3">
    <name type="scientific">Odinarchaeota yellowstonii (strain LCB_4)</name>
    <dbReference type="NCBI Taxonomy" id="1841599"/>
    <lineage>
        <taxon>Archaea</taxon>
        <taxon>Promethearchaeati</taxon>
        <taxon>Candidatus Odinarchaeota</taxon>
        <taxon>Candidatus Odinarchaeia</taxon>
        <taxon>Candidatus Odinarchaeales</taxon>
        <taxon>Candidatus Odinarchaeaceae</taxon>
        <taxon>Candidatus Odinarchaeum</taxon>
    </lineage>
</organism>
<dbReference type="InterPro" id="IPR007197">
    <property type="entry name" value="rSAM"/>
</dbReference>
<dbReference type="Gene3D" id="3.80.30.20">
    <property type="entry name" value="tm_1862 like domain"/>
    <property type="match status" value="1"/>
</dbReference>
<sequence>MSTKEVNVIRKKYSKRLLNIGLLYPNKYQAGVESLAIQILYMLFNSESEFYCQRFYSNPPYTSMESGARLCDFKILCVTFQYENDYLNFIKTLLDAGIEPRAANRVNGPLIIAGGPCVVENPLPLTPFIDVFIIGEVEPVFPALKNAILSYISSKDLGVFKSIPGAFIPSIKEGETVRRVWAANLDDLPYPICQVLPAATGLHGHHPVAFGSSFLVEISRGCTRRCNFCLIGCQTPPYRERSLQRLEEIILNGVNKTLRNRISIISSVFSDYSNILELLKFIVDHRIYAITPSLRADSITVEIVKLIGASGEQSITIAPEAASDRLLEYLNKKLTVEDVLNAAEKIKLGGLNKMKLYFMYGLPSEEIEDTLKIKDLVDDISLKGFKKKDITVNLTPFIPKPHTPFQRMPQTPFKELVKRESLLVKNLRRAGYNVRSYDIKSAVIQTVLSRGDRRVGDVLEMAVKLGGTWLAWRRTVKKLKFNEESFIREMSDKTLPWDFIKI</sequence>
<reference evidence="2" key="1">
    <citation type="journal article" date="2017" name="Nature">
        <title>Asgard archaea illuminate the origin of eukaryotic cellular complexity.</title>
        <authorList>
            <person name="Zaremba-Niedzwiedzka K."/>
            <person name="Caceres E.F."/>
            <person name="Saw J.H."/>
            <person name="Backstrom D."/>
            <person name="Juzokaite L."/>
            <person name="Vancaester E."/>
            <person name="Seitz K.W."/>
            <person name="Anantharaman K."/>
            <person name="Starnawski P."/>
            <person name="Kjeldsen K.U."/>
            <person name="Scott M.B."/>
            <person name="Nunoura T."/>
            <person name="Banfield J.F."/>
            <person name="Schramm A."/>
            <person name="Baker B.J."/>
            <person name="Spang A."/>
            <person name="Ettema T.J.G."/>
        </authorList>
    </citation>
    <scope>NUCLEOTIDE SEQUENCE</scope>
    <source>
        <strain evidence="2">LCB_4</strain>
    </source>
</reference>
<gene>
    <name evidence="2" type="ORF">OdinLCB4_004410</name>
</gene>
<dbReference type="PANTHER" id="PTHR42731:SF1">
    <property type="entry name" value="RADICAL SAM DOMAIN PROTEIN"/>
    <property type="match status" value="1"/>
</dbReference>
<dbReference type="Proteomes" id="UP000186851">
    <property type="component" value="Chromosome"/>
</dbReference>
<accession>A0AAF0IB92</accession>
<dbReference type="AlphaFoldDB" id="A0AAF0IB92"/>
<dbReference type="PROSITE" id="PS51918">
    <property type="entry name" value="RADICAL_SAM"/>
    <property type="match status" value="1"/>
</dbReference>
<evidence type="ECO:0000313" key="3">
    <source>
        <dbReference type="Proteomes" id="UP000186851"/>
    </source>
</evidence>
<dbReference type="Pfam" id="PF19864">
    <property type="entry name" value="Radical_SAM_N2"/>
    <property type="match status" value="1"/>
</dbReference>
<feature type="domain" description="Radical SAM core" evidence="1">
    <location>
        <begin position="208"/>
        <end position="433"/>
    </location>
</feature>
<dbReference type="SFLD" id="SFLDS00029">
    <property type="entry name" value="Radical_SAM"/>
    <property type="match status" value="1"/>
</dbReference>
<dbReference type="GO" id="GO:0003824">
    <property type="term" value="F:catalytic activity"/>
    <property type="evidence" value="ECO:0007669"/>
    <property type="project" value="InterPro"/>
</dbReference>
<dbReference type="InterPro" id="IPR023404">
    <property type="entry name" value="rSAM_horseshoe"/>
</dbReference>
<name>A0AAF0IB92_ODILC</name>
<dbReference type="SFLD" id="SFLDG01082">
    <property type="entry name" value="B12-binding_domain_containing"/>
    <property type="match status" value="1"/>
</dbReference>
<protein>
    <submittedName>
        <fullName evidence="2">B12-binding domain-containing radical SAM protein</fullName>
    </submittedName>
</protein>
<dbReference type="PANTHER" id="PTHR42731">
    <property type="entry name" value="SLL1084 PROTEIN"/>
    <property type="match status" value="1"/>
</dbReference>
<dbReference type="InterPro" id="IPR045784">
    <property type="entry name" value="Radical_SAM_N2"/>
</dbReference>
<dbReference type="GO" id="GO:0051536">
    <property type="term" value="F:iron-sulfur cluster binding"/>
    <property type="evidence" value="ECO:0007669"/>
    <property type="project" value="InterPro"/>
</dbReference>
<dbReference type="InterPro" id="IPR006638">
    <property type="entry name" value="Elp3/MiaA/NifB-like_rSAM"/>
</dbReference>
<dbReference type="InterPro" id="IPR058240">
    <property type="entry name" value="rSAM_sf"/>
</dbReference>
<proteinExistence type="predicted"/>
<evidence type="ECO:0000313" key="2">
    <source>
        <dbReference type="EMBL" id="WEU39732.1"/>
    </source>
</evidence>
<dbReference type="KEGG" id="oyw:OdinLCB4_004410"/>
<dbReference type="SMART" id="SM00729">
    <property type="entry name" value="Elp3"/>
    <property type="match status" value="1"/>
</dbReference>
<dbReference type="CDD" id="cd01335">
    <property type="entry name" value="Radical_SAM"/>
    <property type="match status" value="1"/>
</dbReference>
<dbReference type="EMBL" id="CP091871">
    <property type="protein sequence ID" value="WEU39732.1"/>
    <property type="molecule type" value="Genomic_DNA"/>
</dbReference>
<reference evidence="2" key="2">
    <citation type="journal article" date="2022" name="Nat. Microbiol.">
        <title>A closed Candidatus Odinarchaeum chromosome exposes Asgard archaeal viruses.</title>
        <authorList>
            <person name="Tamarit D."/>
            <person name="Caceres E.F."/>
            <person name="Krupovic M."/>
            <person name="Nijland R."/>
            <person name="Eme L."/>
            <person name="Robinson N.P."/>
            <person name="Ettema T.J.G."/>
        </authorList>
    </citation>
    <scope>NUCLEOTIDE SEQUENCE</scope>
    <source>
        <strain evidence="2">LCB_4</strain>
    </source>
</reference>